<dbReference type="InterPro" id="IPR003779">
    <property type="entry name" value="CMD-like"/>
</dbReference>
<keyword evidence="2" id="KW-0575">Peroxidase</keyword>
<dbReference type="RefSeq" id="WP_151023818.1">
    <property type="nucleotide sequence ID" value="NZ_JACHIB010000004.1"/>
</dbReference>
<organism evidence="2 3">
    <name type="scientific">Castellaniella defragrans</name>
    <name type="common">Alcaligenes defragrans</name>
    <dbReference type="NCBI Taxonomy" id="75697"/>
    <lineage>
        <taxon>Bacteria</taxon>
        <taxon>Pseudomonadati</taxon>
        <taxon>Pseudomonadota</taxon>
        <taxon>Betaproteobacteria</taxon>
        <taxon>Burkholderiales</taxon>
        <taxon>Alcaligenaceae</taxon>
        <taxon>Castellaniella</taxon>
    </lineage>
</organism>
<accession>A0A7W9TLC2</accession>
<gene>
    <name evidence="2" type="ORF">HNR28_000852</name>
</gene>
<dbReference type="Pfam" id="PF02627">
    <property type="entry name" value="CMD"/>
    <property type="match status" value="1"/>
</dbReference>
<dbReference type="InterPro" id="IPR029032">
    <property type="entry name" value="AhpD-like"/>
</dbReference>
<dbReference type="Gene3D" id="1.20.1290.10">
    <property type="entry name" value="AhpD-like"/>
    <property type="match status" value="1"/>
</dbReference>
<protein>
    <submittedName>
        <fullName evidence="2">AhpD family alkylhydroperoxidase</fullName>
    </submittedName>
</protein>
<proteinExistence type="predicted"/>
<keyword evidence="2" id="KW-0560">Oxidoreductase</keyword>
<dbReference type="NCBIfam" id="TIGR00778">
    <property type="entry name" value="ahpD_dom"/>
    <property type="match status" value="1"/>
</dbReference>
<reference evidence="2 3" key="1">
    <citation type="submission" date="2020-08" db="EMBL/GenBank/DDBJ databases">
        <title>Genomic Encyclopedia of Type Strains, Phase IV (KMG-IV): sequencing the most valuable type-strain genomes for metagenomic binning, comparative biology and taxonomic classification.</title>
        <authorList>
            <person name="Goeker M."/>
        </authorList>
    </citation>
    <scope>NUCLEOTIDE SEQUENCE [LARGE SCALE GENOMIC DNA]</scope>
    <source>
        <strain evidence="2 3">DSM 12141</strain>
    </source>
</reference>
<dbReference type="PANTHER" id="PTHR34846:SF10">
    <property type="entry name" value="CYTOPLASMIC PROTEIN"/>
    <property type="match status" value="1"/>
</dbReference>
<dbReference type="EMBL" id="JACHIB010000004">
    <property type="protein sequence ID" value="MBB6082823.1"/>
    <property type="molecule type" value="Genomic_DNA"/>
</dbReference>
<comment type="caution">
    <text evidence="2">The sequence shown here is derived from an EMBL/GenBank/DDBJ whole genome shotgun (WGS) entry which is preliminary data.</text>
</comment>
<evidence type="ECO:0000313" key="2">
    <source>
        <dbReference type="EMBL" id="MBB6082823.1"/>
    </source>
</evidence>
<dbReference type="SUPFAM" id="SSF69118">
    <property type="entry name" value="AhpD-like"/>
    <property type="match status" value="1"/>
</dbReference>
<dbReference type="AlphaFoldDB" id="A0A7W9TLC2"/>
<name>A0A7W9TLC2_CASDE</name>
<evidence type="ECO:0000313" key="3">
    <source>
        <dbReference type="Proteomes" id="UP000541136"/>
    </source>
</evidence>
<dbReference type="PANTHER" id="PTHR34846">
    <property type="entry name" value="4-CARBOXYMUCONOLACTONE DECARBOXYLASE FAMILY PROTEIN (AFU_ORTHOLOGUE AFUA_6G11590)"/>
    <property type="match status" value="1"/>
</dbReference>
<feature type="domain" description="Carboxymuconolactone decarboxylase-like" evidence="1">
    <location>
        <begin position="14"/>
        <end position="94"/>
    </location>
</feature>
<dbReference type="Proteomes" id="UP000541136">
    <property type="component" value="Unassembled WGS sequence"/>
</dbReference>
<evidence type="ECO:0000259" key="1">
    <source>
        <dbReference type="Pfam" id="PF02627"/>
    </source>
</evidence>
<sequence length="152" mass="17140">MSYPRLNWTDIAPRTYKAMAGVNATLSGSALGPILTDLVQTRVSQINGCAFCLDMHARDLRKNGETWQRINSLPTWRETELYSARERAALNWAETMTRLADRHGDRDADFAALQAEFSDQEIVELCWMIAAINAWNRMAIGMRAPIPAKPID</sequence>
<dbReference type="InterPro" id="IPR004675">
    <property type="entry name" value="AhpD_core"/>
</dbReference>
<dbReference type="GO" id="GO:0051920">
    <property type="term" value="F:peroxiredoxin activity"/>
    <property type="evidence" value="ECO:0007669"/>
    <property type="project" value="InterPro"/>
</dbReference>